<name>A0A921YXU1_MANSE</name>
<evidence type="ECO:0000256" key="12">
    <source>
        <dbReference type="ARBA" id="ARBA00023242"/>
    </source>
</evidence>
<evidence type="ECO:0000256" key="9">
    <source>
        <dbReference type="ARBA" id="ARBA00022853"/>
    </source>
</evidence>
<keyword evidence="5 13" id="KW-0698">rRNA processing</keyword>
<dbReference type="Pfam" id="PF05148">
    <property type="entry name" value="Methyltransf_8"/>
    <property type="match status" value="1"/>
</dbReference>
<evidence type="ECO:0000313" key="15">
    <source>
        <dbReference type="EMBL" id="KAG6447838.1"/>
    </source>
</evidence>
<dbReference type="EC" id="2.1.1.-" evidence="13"/>
<feature type="compositionally biased region" description="Basic residues" evidence="14">
    <location>
        <begin position="18"/>
        <end position="27"/>
    </location>
</feature>
<dbReference type="GO" id="GO:0046015">
    <property type="term" value="P:regulation of transcription by glucose"/>
    <property type="evidence" value="ECO:0007669"/>
    <property type="project" value="TreeGrafter"/>
</dbReference>
<dbReference type="FunFam" id="3.40.50.150:FF:000068">
    <property type="entry name" value="Ribosomal RNA-processing protein 8"/>
    <property type="match status" value="1"/>
</dbReference>
<evidence type="ECO:0000256" key="4">
    <source>
        <dbReference type="ARBA" id="ARBA00022491"/>
    </source>
</evidence>
<evidence type="ECO:0000256" key="3">
    <source>
        <dbReference type="ARBA" id="ARBA00020203"/>
    </source>
</evidence>
<dbReference type="InterPro" id="IPR007823">
    <property type="entry name" value="RRP8"/>
</dbReference>
<protein>
    <recommendedName>
        <fullName evidence="3 13">Ribosomal RNA-processing protein 8</fullName>
        <ecNumber evidence="13">2.1.1.-</ecNumber>
    </recommendedName>
</protein>
<dbReference type="GO" id="GO:0000183">
    <property type="term" value="P:rDNA heterochromatin formation"/>
    <property type="evidence" value="ECO:0007669"/>
    <property type="project" value="TreeGrafter"/>
</dbReference>
<dbReference type="FunFam" id="1.10.10.2150:FF:000001">
    <property type="entry name" value="Ribosomal RNA-processing protein 8"/>
    <property type="match status" value="1"/>
</dbReference>
<sequence>MFKVPEWGDDVPKVKANFAKKSKKSKKQTTNPALTKQSKNISARSPQNENKKKKKRNKKQKTDSAETSSTPNNVKGNGPRFVSKKINGDVPRKVFNNKKNIFNDSNNEQHPNKTLKLKNKFNKRPETNIADKHKTLSKDGDDQNIPKKGKKRKKRMSKNKTAAEQNSNDLDEGVSNAKKKKLDDNFKIDDQEDLLFAHNNKAKNENKRKKDDIKGVPIKVNKKKEKIKQLLENQMQRTPIITSGNKLRDRMLERLKAAQFRYINEKLYTSSGSDAQQLFQNDPAAFQTYHEGYQQQVKKWPVNPLNLIVQRIQKMPKTHQIADMGCGEAALSKRIPHKVRSFDLVATSSAVEVCDIAHTPLLAASMDVAVYCLALMGTDLTQYLVEANRVLKIGGYLLIAEVESRFNKVEDFTKEVERLGFKLKNLDKTHQVFFFMEFTKIREPPAKKSKLPVLTLKPCLYKRR</sequence>
<dbReference type="AlphaFoldDB" id="A0A921YXU1"/>
<keyword evidence="6 13" id="KW-0489">Methyltransferase</keyword>
<dbReference type="InterPro" id="IPR042036">
    <property type="entry name" value="RRP8_N"/>
</dbReference>
<dbReference type="PANTHER" id="PTHR12787:SF0">
    <property type="entry name" value="RIBOSOMAL RNA-PROCESSING PROTEIN 8"/>
    <property type="match status" value="1"/>
</dbReference>
<dbReference type="GO" id="GO:0032259">
    <property type="term" value="P:methylation"/>
    <property type="evidence" value="ECO:0007669"/>
    <property type="project" value="UniProtKB-KW"/>
</dbReference>
<feature type="compositionally biased region" description="Basic residues" evidence="14">
    <location>
        <begin position="147"/>
        <end position="158"/>
    </location>
</feature>
<keyword evidence="7 13" id="KW-0808">Transferase</keyword>
<dbReference type="GO" id="GO:0005730">
    <property type="term" value="C:nucleolus"/>
    <property type="evidence" value="ECO:0007669"/>
    <property type="project" value="UniProtKB-SubCell"/>
</dbReference>
<proteinExistence type="inferred from homology"/>
<feature type="compositionally biased region" description="Low complexity" evidence="14">
    <location>
        <begin position="97"/>
        <end position="106"/>
    </location>
</feature>
<organism evidence="15 16">
    <name type="scientific">Manduca sexta</name>
    <name type="common">Tobacco hawkmoth</name>
    <name type="synonym">Tobacco hornworm</name>
    <dbReference type="NCBI Taxonomy" id="7130"/>
    <lineage>
        <taxon>Eukaryota</taxon>
        <taxon>Metazoa</taxon>
        <taxon>Ecdysozoa</taxon>
        <taxon>Arthropoda</taxon>
        <taxon>Hexapoda</taxon>
        <taxon>Insecta</taxon>
        <taxon>Pterygota</taxon>
        <taxon>Neoptera</taxon>
        <taxon>Endopterygota</taxon>
        <taxon>Lepidoptera</taxon>
        <taxon>Glossata</taxon>
        <taxon>Ditrysia</taxon>
        <taxon>Bombycoidea</taxon>
        <taxon>Sphingidae</taxon>
        <taxon>Sphinginae</taxon>
        <taxon>Sphingini</taxon>
        <taxon>Manduca</taxon>
    </lineage>
</organism>
<feature type="region of interest" description="Disordered" evidence="14">
    <location>
        <begin position="1"/>
        <end position="176"/>
    </location>
</feature>
<dbReference type="GO" id="GO:0006364">
    <property type="term" value="P:rRNA processing"/>
    <property type="evidence" value="ECO:0007669"/>
    <property type="project" value="UniProtKB-UniRule"/>
</dbReference>
<dbReference type="SUPFAM" id="SSF53335">
    <property type="entry name" value="S-adenosyl-L-methionine-dependent methyltransferases"/>
    <property type="match status" value="1"/>
</dbReference>
<dbReference type="Gene3D" id="3.40.50.150">
    <property type="entry name" value="Vaccinia Virus protein VP39"/>
    <property type="match status" value="1"/>
</dbReference>
<comment type="similarity">
    <text evidence="2 13">Belongs to the methyltransferase superfamily. RRP8 family.</text>
</comment>
<dbReference type="GO" id="GO:0042149">
    <property type="term" value="P:cellular response to glucose starvation"/>
    <property type="evidence" value="ECO:0007669"/>
    <property type="project" value="TreeGrafter"/>
</dbReference>
<keyword evidence="16" id="KW-1185">Reference proteome</keyword>
<feature type="compositionally biased region" description="Polar residues" evidence="14">
    <location>
        <begin position="65"/>
        <end position="75"/>
    </location>
</feature>
<dbReference type="GO" id="GO:0005677">
    <property type="term" value="C:chromatin silencing complex"/>
    <property type="evidence" value="ECO:0007669"/>
    <property type="project" value="TreeGrafter"/>
</dbReference>
<comment type="subcellular location">
    <subcellularLocation>
        <location evidence="1 13">Nucleus</location>
        <location evidence="1 13">Nucleolus</location>
    </subcellularLocation>
</comment>
<gene>
    <name evidence="15" type="ORF">O3G_MSEX005188</name>
</gene>
<dbReference type="PANTHER" id="PTHR12787">
    <property type="entry name" value="RIBOSOMAL RNA-PROCESSING PROTEIN 8"/>
    <property type="match status" value="1"/>
</dbReference>
<evidence type="ECO:0000256" key="13">
    <source>
        <dbReference type="RuleBase" id="RU365074"/>
    </source>
</evidence>
<dbReference type="OrthoDB" id="10258825at2759"/>
<keyword evidence="10" id="KW-0805">Transcription regulation</keyword>
<evidence type="ECO:0000256" key="1">
    <source>
        <dbReference type="ARBA" id="ARBA00004604"/>
    </source>
</evidence>
<dbReference type="EMBL" id="JH668349">
    <property type="protein sequence ID" value="KAG6447838.1"/>
    <property type="molecule type" value="Genomic_DNA"/>
</dbReference>
<keyword evidence="8 13" id="KW-0949">S-adenosyl-L-methionine</keyword>
<accession>A0A921YXU1</accession>
<dbReference type="Gene3D" id="1.10.10.2150">
    <property type="entry name" value="Ribosomal RNA-processing protein 8, N-terminal domain"/>
    <property type="match status" value="1"/>
</dbReference>
<keyword evidence="11" id="KW-0804">Transcription</keyword>
<evidence type="ECO:0000256" key="5">
    <source>
        <dbReference type="ARBA" id="ARBA00022552"/>
    </source>
</evidence>
<dbReference type="GO" id="GO:0008168">
    <property type="term" value="F:methyltransferase activity"/>
    <property type="evidence" value="ECO:0007669"/>
    <property type="project" value="UniProtKB-KW"/>
</dbReference>
<dbReference type="GO" id="GO:0033553">
    <property type="term" value="C:rDNA heterochromatin"/>
    <property type="evidence" value="ECO:0007669"/>
    <property type="project" value="TreeGrafter"/>
</dbReference>
<evidence type="ECO:0000256" key="14">
    <source>
        <dbReference type="SAM" id="MobiDB-lite"/>
    </source>
</evidence>
<evidence type="ECO:0000256" key="6">
    <source>
        <dbReference type="ARBA" id="ARBA00022603"/>
    </source>
</evidence>
<feature type="compositionally biased region" description="Basic and acidic residues" evidence="14">
    <location>
        <begin position="123"/>
        <end position="145"/>
    </location>
</feature>
<feature type="compositionally biased region" description="Polar residues" evidence="14">
    <location>
        <begin position="28"/>
        <end position="47"/>
    </location>
</feature>
<feature type="compositionally biased region" description="Basic residues" evidence="14">
    <location>
        <begin position="113"/>
        <end position="122"/>
    </location>
</feature>
<keyword evidence="9" id="KW-0156">Chromatin regulator</keyword>
<evidence type="ECO:0000256" key="2">
    <source>
        <dbReference type="ARBA" id="ARBA00006301"/>
    </source>
</evidence>
<evidence type="ECO:0000256" key="8">
    <source>
        <dbReference type="ARBA" id="ARBA00022691"/>
    </source>
</evidence>
<reference evidence="15" key="2">
    <citation type="submission" date="2020-12" db="EMBL/GenBank/DDBJ databases">
        <authorList>
            <person name="Kanost M."/>
        </authorList>
    </citation>
    <scope>NUCLEOTIDE SEQUENCE</scope>
</reference>
<evidence type="ECO:0000256" key="10">
    <source>
        <dbReference type="ARBA" id="ARBA00023015"/>
    </source>
</evidence>
<dbReference type="Proteomes" id="UP000791440">
    <property type="component" value="Unassembled WGS sequence"/>
</dbReference>
<evidence type="ECO:0000313" key="16">
    <source>
        <dbReference type="Proteomes" id="UP000791440"/>
    </source>
</evidence>
<comment type="function">
    <text evidence="13">Probable methyltransferase required to silence rDNA.</text>
</comment>
<keyword evidence="4" id="KW-0678">Repressor</keyword>
<keyword evidence="12 13" id="KW-0539">Nucleus</keyword>
<evidence type="ECO:0000256" key="7">
    <source>
        <dbReference type="ARBA" id="ARBA00022679"/>
    </source>
</evidence>
<comment type="caution">
    <text evidence="15">The sequence shown here is derived from an EMBL/GenBank/DDBJ whole genome shotgun (WGS) entry which is preliminary data.</text>
</comment>
<dbReference type="InterPro" id="IPR029063">
    <property type="entry name" value="SAM-dependent_MTases_sf"/>
</dbReference>
<reference evidence="15" key="1">
    <citation type="journal article" date="2016" name="Insect Biochem. Mol. Biol.">
        <title>Multifaceted biological insights from a draft genome sequence of the tobacco hornworm moth, Manduca sexta.</title>
        <authorList>
            <person name="Kanost M.R."/>
            <person name="Arrese E.L."/>
            <person name="Cao X."/>
            <person name="Chen Y.R."/>
            <person name="Chellapilla S."/>
            <person name="Goldsmith M.R."/>
            <person name="Grosse-Wilde E."/>
            <person name="Heckel D.G."/>
            <person name="Herndon N."/>
            <person name="Jiang H."/>
            <person name="Papanicolaou A."/>
            <person name="Qu J."/>
            <person name="Soulages J.L."/>
            <person name="Vogel H."/>
            <person name="Walters J."/>
            <person name="Waterhouse R.M."/>
            <person name="Ahn S.J."/>
            <person name="Almeida F.C."/>
            <person name="An C."/>
            <person name="Aqrawi P."/>
            <person name="Bretschneider A."/>
            <person name="Bryant W.B."/>
            <person name="Bucks S."/>
            <person name="Chao H."/>
            <person name="Chevignon G."/>
            <person name="Christen J.M."/>
            <person name="Clarke D.F."/>
            <person name="Dittmer N.T."/>
            <person name="Ferguson L.C.F."/>
            <person name="Garavelou S."/>
            <person name="Gordon K.H.J."/>
            <person name="Gunaratna R.T."/>
            <person name="Han Y."/>
            <person name="Hauser F."/>
            <person name="He Y."/>
            <person name="Heidel-Fischer H."/>
            <person name="Hirsh A."/>
            <person name="Hu Y."/>
            <person name="Jiang H."/>
            <person name="Kalra D."/>
            <person name="Klinner C."/>
            <person name="Konig C."/>
            <person name="Kovar C."/>
            <person name="Kroll A.R."/>
            <person name="Kuwar S.S."/>
            <person name="Lee S.L."/>
            <person name="Lehman R."/>
            <person name="Li K."/>
            <person name="Li Z."/>
            <person name="Liang H."/>
            <person name="Lovelace S."/>
            <person name="Lu Z."/>
            <person name="Mansfield J.H."/>
            <person name="McCulloch K.J."/>
            <person name="Mathew T."/>
            <person name="Morton B."/>
            <person name="Muzny D.M."/>
            <person name="Neunemann D."/>
            <person name="Ongeri F."/>
            <person name="Pauchet Y."/>
            <person name="Pu L.L."/>
            <person name="Pyrousis I."/>
            <person name="Rao X.J."/>
            <person name="Redding A."/>
            <person name="Roesel C."/>
            <person name="Sanchez-Gracia A."/>
            <person name="Schaack S."/>
            <person name="Shukla A."/>
            <person name="Tetreau G."/>
            <person name="Wang Y."/>
            <person name="Xiong G.H."/>
            <person name="Traut W."/>
            <person name="Walsh T.K."/>
            <person name="Worley K.C."/>
            <person name="Wu D."/>
            <person name="Wu W."/>
            <person name="Wu Y.Q."/>
            <person name="Zhang X."/>
            <person name="Zou Z."/>
            <person name="Zucker H."/>
            <person name="Briscoe A.D."/>
            <person name="Burmester T."/>
            <person name="Clem R.J."/>
            <person name="Feyereisen R."/>
            <person name="Grimmelikhuijzen C.J.P."/>
            <person name="Hamodrakas S.J."/>
            <person name="Hansson B.S."/>
            <person name="Huguet E."/>
            <person name="Jermiin L.S."/>
            <person name="Lan Q."/>
            <person name="Lehman H.K."/>
            <person name="Lorenzen M."/>
            <person name="Merzendorfer H."/>
            <person name="Michalopoulos I."/>
            <person name="Morton D.B."/>
            <person name="Muthukrishnan S."/>
            <person name="Oakeshott J.G."/>
            <person name="Palmer W."/>
            <person name="Park Y."/>
            <person name="Passarelli A.L."/>
            <person name="Rozas J."/>
            <person name="Schwartz L.M."/>
            <person name="Smith W."/>
            <person name="Southgate A."/>
            <person name="Vilcinskas A."/>
            <person name="Vogt R."/>
            <person name="Wang P."/>
            <person name="Werren J."/>
            <person name="Yu X.Q."/>
            <person name="Zhou J.J."/>
            <person name="Brown S.J."/>
            <person name="Scherer S.E."/>
            <person name="Richards S."/>
            <person name="Blissard G.W."/>
        </authorList>
    </citation>
    <scope>NUCLEOTIDE SEQUENCE</scope>
</reference>
<evidence type="ECO:0000256" key="11">
    <source>
        <dbReference type="ARBA" id="ARBA00023163"/>
    </source>
</evidence>